<dbReference type="EMBL" id="AAGQTM010000050">
    <property type="protein sequence ID" value="EBQ9797539.1"/>
    <property type="molecule type" value="Genomic_DNA"/>
</dbReference>
<dbReference type="GO" id="GO:0007155">
    <property type="term" value="P:cell adhesion"/>
    <property type="evidence" value="ECO:0007669"/>
    <property type="project" value="InterPro"/>
</dbReference>
<comment type="caution">
    <text evidence="1">The sequence shown here is derived from an EMBL/GenBank/DDBJ whole genome shotgun (WGS) entry which is preliminary data.</text>
</comment>
<reference evidence="1" key="1">
    <citation type="submission" date="2018-06" db="EMBL/GenBank/DDBJ databases">
        <authorList>
            <person name="Ashton P.M."/>
            <person name="Dallman T."/>
            <person name="Nair S."/>
            <person name="De Pinna E."/>
            <person name="Peters T."/>
            <person name="Grant K."/>
        </authorList>
    </citation>
    <scope>NUCLEOTIDE SEQUENCE</scope>
    <source>
        <strain evidence="1">430336</strain>
    </source>
</reference>
<dbReference type="AlphaFoldDB" id="A0A5J0SAP7"/>
<sequence length="214" mass="22230">MTVFSFINLTVKGPGKNRFPGLLVAAGFLICVMMLPAPARAEKVADGTVNFTGSMLGGSTCTLVNPALALDFGTLSVDRGGGIPANPLVPFQTRTFQLTNCASSVHHVDMTVTFDEAPIMSPEARKTLIGNNGSSVNVAGILTCPADAVAQGENCTAGSRFSNGEMVTGVVNNGTVNFPLSVSLVSFDFLNPTSPDIPYAGNISMTVSFTFEEA</sequence>
<dbReference type="InterPro" id="IPR036937">
    <property type="entry name" value="Adhesion_dom_fimbrial_sf"/>
</dbReference>
<dbReference type="GO" id="GO:0009289">
    <property type="term" value="C:pilus"/>
    <property type="evidence" value="ECO:0007669"/>
    <property type="project" value="InterPro"/>
</dbReference>
<gene>
    <name evidence="1" type="ORF">DM035_25840</name>
</gene>
<name>A0A5J0SAP7_SALET</name>
<evidence type="ECO:0000313" key="1">
    <source>
        <dbReference type="EMBL" id="EBQ9797539.1"/>
    </source>
</evidence>
<dbReference type="Gene3D" id="2.60.40.1090">
    <property type="entry name" value="Fimbrial-type adhesion domain"/>
    <property type="match status" value="1"/>
</dbReference>
<organism evidence="1">
    <name type="scientific">Salmonella enterica subsp. enterica serovar Kottbus</name>
    <dbReference type="NCBI Taxonomy" id="224727"/>
    <lineage>
        <taxon>Bacteria</taxon>
        <taxon>Pseudomonadati</taxon>
        <taxon>Pseudomonadota</taxon>
        <taxon>Gammaproteobacteria</taxon>
        <taxon>Enterobacterales</taxon>
        <taxon>Enterobacteriaceae</taxon>
        <taxon>Salmonella</taxon>
    </lineage>
</organism>
<protein>
    <submittedName>
        <fullName evidence="1">Type 1 fimbrial protein</fullName>
    </submittedName>
</protein>
<proteinExistence type="predicted"/>
<accession>A0A5J0SAP7</accession>